<evidence type="ECO:0000256" key="1">
    <source>
        <dbReference type="ARBA" id="ARBA00005854"/>
    </source>
</evidence>
<dbReference type="SUPFAM" id="SSF52283">
    <property type="entry name" value="Formate/glycerate dehydrogenase catalytic domain-like"/>
    <property type="match status" value="1"/>
</dbReference>
<dbReference type="KEGG" id="lse:F1C12_10005"/>
<dbReference type="PROSITE" id="PS00670">
    <property type="entry name" value="D_2_HYDROXYACID_DH_2"/>
    <property type="match status" value="1"/>
</dbReference>
<feature type="domain" description="D-isomer specific 2-hydroxyacid dehydrogenase catalytic" evidence="5">
    <location>
        <begin position="57"/>
        <end position="334"/>
    </location>
</feature>
<dbReference type="InterPro" id="IPR029753">
    <property type="entry name" value="D-isomer_DH_CS"/>
</dbReference>
<evidence type="ECO:0000259" key="6">
    <source>
        <dbReference type="Pfam" id="PF02826"/>
    </source>
</evidence>
<dbReference type="Pfam" id="PF00389">
    <property type="entry name" value="2-Hacid_dh"/>
    <property type="match status" value="1"/>
</dbReference>
<dbReference type="Proteomes" id="UP000515511">
    <property type="component" value="Chromosome"/>
</dbReference>
<dbReference type="GO" id="GO:0016616">
    <property type="term" value="F:oxidoreductase activity, acting on the CH-OH group of donors, NAD or NADP as acceptor"/>
    <property type="evidence" value="ECO:0007669"/>
    <property type="project" value="InterPro"/>
</dbReference>
<dbReference type="InterPro" id="IPR050857">
    <property type="entry name" value="D-2-hydroxyacid_DH"/>
</dbReference>
<dbReference type="SUPFAM" id="SSF51735">
    <property type="entry name" value="NAD(P)-binding Rossmann-fold domains"/>
    <property type="match status" value="1"/>
</dbReference>
<keyword evidence="3" id="KW-0520">NAD</keyword>
<evidence type="ECO:0000313" key="8">
    <source>
        <dbReference type="Proteomes" id="UP000515511"/>
    </source>
</evidence>
<dbReference type="Gene3D" id="3.40.50.720">
    <property type="entry name" value="NAD(P)-binding Rossmann-like Domain"/>
    <property type="match status" value="2"/>
</dbReference>
<keyword evidence="2 4" id="KW-0560">Oxidoreductase</keyword>
<feature type="domain" description="D-isomer specific 2-hydroxyacid dehydrogenase NAD-binding" evidence="6">
    <location>
        <begin position="132"/>
        <end position="310"/>
    </location>
</feature>
<evidence type="ECO:0000313" key="7">
    <source>
        <dbReference type="EMBL" id="QNE35430.1"/>
    </source>
</evidence>
<organism evidence="7 8">
    <name type="scientific">Leifsonia shinshuensis</name>
    <dbReference type="NCBI Taxonomy" id="150026"/>
    <lineage>
        <taxon>Bacteria</taxon>
        <taxon>Bacillati</taxon>
        <taxon>Actinomycetota</taxon>
        <taxon>Actinomycetes</taxon>
        <taxon>Micrococcales</taxon>
        <taxon>Microbacteriaceae</taxon>
        <taxon>Leifsonia</taxon>
    </lineage>
</organism>
<dbReference type="EMBL" id="CP043641">
    <property type="protein sequence ID" value="QNE35430.1"/>
    <property type="molecule type" value="Genomic_DNA"/>
</dbReference>
<accession>A0A7G6YAB5</accession>
<dbReference type="CDD" id="cd12167">
    <property type="entry name" value="2-Hacid_dh_8"/>
    <property type="match status" value="1"/>
</dbReference>
<dbReference type="InterPro" id="IPR006140">
    <property type="entry name" value="D-isomer_DH_NAD-bd"/>
</dbReference>
<evidence type="ECO:0000256" key="3">
    <source>
        <dbReference type="ARBA" id="ARBA00023027"/>
    </source>
</evidence>
<dbReference type="Pfam" id="PF02826">
    <property type="entry name" value="2-Hacid_dh_C"/>
    <property type="match status" value="1"/>
</dbReference>
<evidence type="ECO:0000256" key="4">
    <source>
        <dbReference type="RuleBase" id="RU003719"/>
    </source>
</evidence>
<comment type="similarity">
    <text evidence="1 4">Belongs to the D-isomer specific 2-hydroxyacid dehydrogenase family.</text>
</comment>
<dbReference type="InterPro" id="IPR036291">
    <property type="entry name" value="NAD(P)-bd_dom_sf"/>
</dbReference>
<evidence type="ECO:0000256" key="2">
    <source>
        <dbReference type="ARBA" id="ARBA00023002"/>
    </source>
</evidence>
<proteinExistence type="inferred from homology"/>
<dbReference type="GO" id="GO:0051287">
    <property type="term" value="F:NAD binding"/>
    <property type="evidence" value="ECO:0007669"/>
    <property type="project" value="InterPro"/>
</dbReference>
<gene>
    <name evidence="7" type="ORF">F1C12_10005</name>
</gene>
<evidence type="ECO:0000259" key="5">
    <source>
        <dbReference type="Pfam" id="PF00389"/>
    </source>
</evidence>
<name>A0A7G6YAB5_9MICO</name>
<reference evidence="8" key="1">
    <citation type="submission" date="2019-09" db="EMBL/GenBank/DDBJ databases">
        <title>Antimicrobial potential of Antarctic Bacteria.</title>
        <authorList>
            <person name="Benaud N."/>
            <person name="Edwards R.J."/>
            <person name="Ferrari B.C."/>
        </authorList>
    </citation>
    <scope>NUCLEOTIDE SEQUENCE [LARGE SCALE GENOMIC DNA]</scope>
    <source>
        <strain evidence="8">INR9</strain>
    </source>
</reference>
<dbReference type="InterPro" id="IPR006139">
    <property type="entry name" value="D-isomer_2_OHA_DH_cat_dom"/>
</dbReference>
<sequence>MGRNYCDECPYRFSDERAEVKYAVLMGSALLAERLFGADLHALSSVPGTRLGPVVTAFTDDVLERIHDAEVLVTGWGAPELTVEIIERLPNVDAIVHAGGYSPVPPAVRERRLMRVSIAADVNAVPVAEYTLAMILLANKEVFRSERLYRQHRRFIDREVAFPFAGNAYKTVGIVGASRIGRRVVELLRPFDLEIVLYDPYLSEVGAAELGVELVPLAELFKRSDVVSIHAPATPETHHLVGKSELASLSDGATIINTARGSLVDDEALLQQLISGRINAVLDVTDPAEPLPADSPFWDLPNVVLTPHMAGSTGTELLRIGKHVIAELRRVAVDESFATPA</sequence>
<dbReference type="AlphaFoldDB" id="A0A7G6YAB5"/>
<dbReference type="PANTHER" id="PTHR42789">
    <property type="entry name" value="D-ISOMER SPECIFIC 2-HYDROXYACID DEHYDROGENASE FAMILY PROTEIN (AFU_ORTHOLOGUE AFUA_6G10090)"/>
    <property type="match status" value="1"/>
</dbReference>
<dbReference type="PANTHER" id="PTHR42789:SF1">
    <property type="entry name" value="D-ISOMER SPECIFIC 2-HYDROXYACID DEHYDROGENASE FAMILY PROTEIN (AFU_ORTHOLOGUE AFUA_6G10090)"/>
    <property type="match status" value="1"/>
</dbReference>
<protein>
    <submittedName>
        <fullName evidence="7">Hydroxyacid dehydrogenase</fullName>
    </submittedName>
</protein>